<dbReference type="Gene3D" id="3.40.50.720">
    <property type="entry name" value="NAD(P)-binding Rossmann-like Domain"/>
    <property type="match status" value="1"/>
</dbReference>
<dbReference type="Proteomes" id="UP001337655">
    <property type="component" value="Unassembled WGS sequence"/>
</dbReference>
<accession>A0AAV9PNX4</accession>
<dbReference type="EMBL" id="JAVRRT010000001">
    <property type="protein sequence ID" value="KAK5175619.1"/>
    <property type="molecule type" value="Genomic_DNA"/>
</dbReference>
<dbReference type="Pfam" id="PF00106">
    <property type="entry name" value="adh_short"/>
    <property type="match status" value="1"/>
</dbReference>
<dbReference type="PRINTS" id="PR00081">
    <property type="entry name" value="GDHRDH"/>
</dbReference>
<evidence type="ECO:0000313" key="3">
    <source>
        <dbReference type="EMBL" id="KAK5175619.1"/>
    </source>
</evidence>
<organism evidence="3 4">
    <name type="scientific">Saxophila tyrrhenica</name>
    <dbReference type="NCBI Taxonomy" id="1690608"/>
    <lineage>
        <taxon>Eukaryota</taxon>
        <taxon>Fungi</taxon>
        <taxon>Dikarya</taxon>
        <taxon>Ascomycota</taxon>
        <taxon>Pezizomycotina</taxon>
        <taxon>Dothideomycetes</taxon>
        <taxon>Dothideomycetidae</taxon>
        <taxon>Mycosphaerellales</taxon>
        <taxon>Extremaceae</taxon>
        <taxon>Saxophila</taxon>
    </lineage>
</organism>
<gene>
    <name evidence="3" type="ORF">LTR77_000758</name>
</gene>
<dbReference type="SUPFAM" id="SSF51735">
    <property type="entry name" value="NAD(P)-binding Rossmann-fold domains"/>
    <property type="match status" value="1"/>
</dbReference>
<keyword evidence="2" id="KW-0560">Oxidoreductase</keyword>
<dbReference type="PANTHER" id="PTHR43180:SF31">
    <property type="entry name" value="CHAIN DEHYDROGENASE_REDUCTASE, PUTATIVE (AFU_ORTHOLOGUE AFUA_2G16570)-RELATED"/>
    <property type="match status" value="1"/>
</dbReference>
<protein>
    <submittedName>
        <fullName evidence="3">Uncharacterized protein</fullName>
    </submittedName>
</protein>
<dbReference type="PANTHER" id="PTHR43180">
    <property type="entry name" value="3-OXOACYL-(ACYL-CARRIER-PROTEIN) REDUCTASE (AFU_ORTHOLOGUE AFUA_6G11210)"/>
    <property type="match status" value="1"/>
</dbReference>
<evidence type="ECO:0000313" key="4">
    <source>
        <dbReference type="Proteomes" id="UP001337655"/>
    </source>
</evidence>
<comment type="similarity">
    <text evidence="1">Belongs to the short-chain dehydrogenases/reductases (SDR) family.</text>
</comment>
<dbReference type="InterPro" id="IPR002347">
    <property type="entry name" value="SDR_fam"/>
</dbReference>
<dbReference type="InterPro" id="IPR036291">
    <property type="entry name" value="NAD(P)-bd_dom_sf"/>
</dbReference>
<name>A0AAV9PNX4_9PEZI</name>
<sequence>MSLQSWQKPVDCDAKIDTSGLSGKTAVVTGGANGLGQAYIRALVAAGVNVCFGDMNAADGESLAAELSSTNFVKCDVRSWKDQLRLFKEAAASSCSGRIDYVVANAGISVQDDVFSFDGEGEEPSKPDLTTLDVNLHGVMYTVKLSMHYFIKQNGTTPSPTQQDTCLILIGSGAAFLDVPRSVQYCSPKWGARGVMHAMRRTAHFYGSRVNMISPWYVRTKILSQAAFDQVKDAGVEFATPEDGGQCLLRILSDPAVNGRTLFLSPRKWAKNGYLDLDLDEFSQEATFLQEVQADQIKNAPVELGLFP</sequence>
<reference evidence="3 4" key="1">
    <citation type="submission" date="2023-08" db="EMBL/GenBank/DDBJ databases">
        <title>Black Yeasts Isolated from many extreme environments.</title>
        <authorList>
            <person name="Coleine C."/>
            <person name="Stajich J.E."/>
            <person name="Selbmann L."/>
        </authorList>
    </citation>
    <scope>NUCLEOTIDE SEQUENCE [LARGE SCALE GENOMIC DNA]</scope>
    <source>
        <strain evidence="3 4">CCFEE 5935</strain>
    </source>
</reference>
<dbReference type="RefSeq" id="XP_064664257.1">
    <property type="nucleotide sequence ID" value="XM_064798023.1"/>
</dbReference>
<keyword evidence="4" id="KW-1185">Reference proteome</keyword>
<evidence type="ECO:0000256" key="1">
    <source>
        <dbReference type="ARBA" id="ARBA00006484"/>
    </source>
</evidence>
<comment type="caution">
    <text evidence="3">The sequence shown here is derived from an EMBL/GenBank/DDBJ whole genome shotgun (WGS) entry which is preliminary data.</text>
</comment>
<dbReference type="AlphaFoldDB" id="A0AAV9PNX4"/>
<proteinExistence type="inferred from homology"/>
<dbReference type="GeneID" id="89922108"/>
<evidence type="ECO:0000256" key="2">
    <source>
        <dbReference type="ARBA" id="ARBA00023002"/>
    </source>
</evidence>
<dbReference type="GO" id="GO:0016491">
    <property type="term" value="F:oxidoreductase activity"/>
    <property type="evidence" value="ECO:0007669"/>
    <property type="project" value="UniProtKB-KW"/>
</dbReference>